<evidence type="ECO:0000256" key="5">
    <source>
        <dbReference type="ARBA" id="ARBA00022989"/>
    </source>
</evidence>
<dbReference type="Pfam" id="PF03916">
    <property type="entry name" value="NrfD"/>
    <property type="match status" value="1"/>
</dbReference>
<keyword evidence="3" id="KW-1003">Cell membrane</keyword>
<dbReference type="RefSeq" id="WP_094604527.1">
    <property type="nucleotide sequence ID" value="NZ_CP155573.1"/>
</dbReference>
<evidence type="ECO:0000256" key="2">
    <source>
        <dbReference type="ARBA" id="ARBA00008929"/>
    </source>
</evidence>
<evidence type="ECO:0000256" key="1">
    <source>
        <dbReference type="ARBA" id="ARBA00004651"/>
    </source>
</evidence>
<feature type="transmembrane region" description="Helical" evidence="7">
    <location>
        <begin position="164"/>
        <end position="188"/>
    </location>
</feature>
<keyword evidence="6 7" id="KW-0472">Membrane</keyword>
<feature type="transmembrane region" description="Helical" evidence="7">
    <location>
        <begin position="200"/>
        <end position="220"/>
    </location>
</feature>
<evidence type="ECO:0000256" key="3">
    <source>
        <dbReference type="ARBA" id="ARBA00022475"/>
    </source>
</evidence>
<evidence type="ECO:0000313" key="8">
    <source>
        <dbReference type="EMBL" id="XFO69005.1"/>
    </source>
</evidence>
<feature type="transmembrane region" description="Helical" evidence="7">
    <location>
        <begin position="86"/>
        <end position="111"/>
    </location>
</feature>
<dbReference type="InterPro" id="IPR005614">
    <property type="entry name" value="NrfD-like"/>
</dbReference>
<organism evidence="8 9">
    <name type="scientific">Sporomusa silvacetica DSM 10669</name>
    <dbReference type="NCBI Taxonomy" id="1123289"/>
    <lineage>
        <taxon>Bacteria</taxon>
        <taxon>Bacillati</taxon>
        <taxon>Bacillota</taxon>
        <taxon>Negativicutes</taxon>
        <taxon>Selenomonadales</taxon>
        <taxon>Sporomusaceae</taxon>
        <taxon>Sporomusa</taxon>
    </lineage>
</organism>
<dbReference type="Gene3D" id="1.20.1630.10">
    <property type="entry name" value="Formate dehydrogenase/DMSO reductase domain"/>
    <property type="match status" value="1"/>
</dbReference>
<keyword evidence="9" id="KW-1185">Reference proteome</keyword>
<proteinExistence type="inferred from homology"/>
<reference evidence="8" key="1">
    <citation type="submission" date="2024-05" db="EMBL/GenBank/DDBJ databases">
        <title>Isolation and characterization of Sporomusa carbonis sp. nov., a carboxydotrophic hydrogenogen in the genus of Sporomusa isolated from a charcoal burning pile.</title>
        <authorList>
            <person name="Boeer T."/>
            <person name="Rosenbaum F."/>
            <person name="Eysell L."/>
            <person name="Mueller V."/>
            <person name="Daniel R."/>
            <person name="Poehlein A."/>
        </authorList>
    </citation>
    <scope>NUCLEOTIDE SEQUENCE [LARGE SCALE GENOMIC DNA]</scope>
    <source>
        <strain evidence="8">DSM 10669</strain>
    </source>
</reference>
<feature type="transmembrane region" description="Helical" evidence="7">
    <location>
        <begin position="241"/>
        <end position="265"/>
    </location>
</feature>
<feature type="transmembrane region" description="Helical" evidence="7">
    <location>
        <begin position="12"/>
        <end position="35"/>
    </location>
</feature>
<keyword evidence="4 7" id="KW-0812">Transmembrane</keyword>
<keyword evidence="5 7" id="KW-1133">Transmembrane helix</keyword>
<protein>
    <recommendedName>
        <fullName evidence="10">Polysulfide reductase, NrfD</fullName>
    </recommendedName>
</protein>
<comment type="similarity">
    <text evidence="2">Belongs to the NrfD family.</text>
</comment>
<dbReference type="PANTHER" id="PTHR34856:SF2">
    <property type="entry name" value="PROTEIN NRFD"/>
    <property type="match status" value="1"/>
</dbReference>
<dbReference type="EMBL" id="CP155573">
    <property type="protein sequence ID" value="XFO69005.1"/>
    <property type="molecule type" value="Genomic_DNA"/>
</dbReference>
<comment type="subcellular location">
    <subcellularLocation>
        <location evidence="1">Cell membrane</location>
        <topology evidence="1">Multi-pass membrane protein</topology>
    </subcellularLocation>
</comment>
<evidence type="ECO:0000256" key="6">
    <source>
        <dbReference type="ARBA" id="ARBA00023136"/>
    </source>
</evidence>
<sequence length="312" mass="33395">MSHNHNSWGWMLALDFFFCGMGAGMLVIAGIADLFFGAGKTSLLGEFMGPAFFACGSGLVTIELGRPSQAWRVFVNFKALLTKGTWTMTLCIVLGFAFFGIEILPIVPGFISASFGIEILSWRGLVALRQVLAVLCIITGFAAAMYPGILLGRLKSCPLWNGPGLMVLFLLSSLATGIAAHIVCGLILPAVSNSVLERLPILLAALLFIQFILWAAYIWIKITGTTEQEAEAARKWTKGGSYAALFKIGFMLFGTVMPLILFFFANPIAEAVAALLVIFGGALMRNLVLYSGQDGTGAPAILGPVLTNVRTE</sequence>
<evidence type="ECO:0000256" key="4">
    <source>
        <dbReference type="ARBA" id="ARBA00022692"/>
    </source>
</evidence>
<name>A0ABZ3ITP5_9FIRM</name>
<dbReference type="Proteomes" id="UP000216752">
    <property type="component" value="Chromosome"/>
</dbReference>
<feature type="transmembrane region" description="Helical" evidence="7">
    <location>
        <begin position="271"/>
        <end position="288"/>
    </location>
</feature>
<dbReference type="InterPro" id="IPR052049">
    <property type="entry name" value="Electron_transfer_protein"/>
</dbReference>
<dbReference type="PANTHER" id="PTHR34856">
    <property type="entry name" value="PROTEIN NRFD"/>
    <property type="match status" value="1"/>
</dbReference>
<feature type="transmembrane region" description="Helical" evidence="7">
    <location>
        <begin position="131"/>
        <end position="152"/>
    </location>
</feature>
<accession>A0ABZ3ITP5</accession>
<evidence type="ECO:0000256" key="7">
    <source>
        <dbReference type="SAM" id="Phobius"/>
    </source>
</evidence>
<evidence type="ECO:0008006" key="10">
    <source>
        <dbReference type="Google" id="ProtNLM"/>
    </source>
</evidence>
<gene>
    <name evidence="8" type="ORF">SPSIL_052330</name>
</gene>
<evidence type="ECO:0000313" key="9">
    <source>
        <dbReference type="Proteomes" id="UP000216752"/>
    </source>
</evidence>